<organism evidence="1 2">
    <name type="scientific">Methanoculleus marisnigri</name>
    <dbReference type="NCBI Taxonomy" id="2198"/>
    <lineage>
        <taxon>Archaea</taxon>
        <taxon>Methanobacteriati</taxon>
        <taxon>Methanobacteriota</taxon>
        <taxon>Stenosarchaea group</taxon>
        <taxon>Methanomicrobia</taxon>
        <taxon>Methanomicrobiales</taxon>
        <taxon>Methanomicrobiaceae</taxon>
        <taxon>Methanoculleus</taxon>
    </lineage>
</organism>
<reference evidence="2" key="1">
    <citation type="journal article" date="2015" name="MBio">
        <title>Genome-Resolved Metagenomic Analysis Reveals Roles for Candidate Phyla and Other Microbial Community Members in Biogeochemical Transformations in Oil Reservoirs.</title>
        <authorList>
            <person name="Hu P."/>
            <person name="Tom L."/>
            <person name="Singh A."/>
            <person name="Thomas B.C."/>
            <person name="Baker B.J."/>
            <person name="Piceno Y.M."/>
            <person name="Andersen G.L."/>
            <person name="Banfield J.F."/>
        </authorList>
    </citation>
    <scope>NUCLEOTIDE SEQUENCE [LARGE SCALE GENOMIC DNA]</scope>
</reference>
<protein>
    <submittedName>
        <fullName evidence="1">Uncharacterized protein</fullName>
    </submittedName>
</protein>
<evidence type="ECO:0000313" key="2">
    <source>
        <dbReference type="Proteomes" id="UP000054323"/>
    </source>
</evidence>
<feature type="non-terminal residue" evidence="1">
    <location>
        <position position="36"/>
    </location>
</feature>
<accession>A0A101GN15</accession>
<dbReference type="EMBL" id="LGGD01000133">
    <property type="protein sequence ID" value="KUK61424.1"/>
    <property type="molecule type" value="Genomic_DNA"/>
</dbReference>
<gene>
    <name evidence="1" type="ORF">XD82_1122</name>
</gene>
<evidence type="ECO:0000313" key="1">
    <source>
        <dbReference type="EMBL" id="KUK61424.1"/>
    </source>
</evidence>
<name>A0A101GN15_9EURY</name>
<dbReference type="Proteomes" id="UP000054323">
    <property type="component" value="Unassembled WGS sequence"/>
</dbReference>
<dbReference type="AlphaFoldDB" id="A0A101GN15"/>
<proteinExistence type="predicted"/>
<comment type="caution">
    <text evidence="1">The sequence shown here is derived from an EMBL/GenBank/DDBJ whole genome shotgun (WGS) entry which is preliminary data.</text>
</comment>
<sequence>MSSRRTSGLILLLGLLLAAPAAATYAGDKPLSSVFY</sequence>